<evidence type="ECO:0000313" key="3">
    <source>
        <dbReference type="Proteomes" id="UP001146469"/>
    </source>
</evidence>
<evidence type="ECO:0000313" key="2">
    <source>
        <dbReference type="EMBL" id="MCZ9290202.1"/>
    </source>
</evidence>
<dbReference type="PANTHER" id="PTHR36456">
    <property type="entry name" value="UPF0232 PROTEIN SCO3875"/>
    <property type="match status" value="1"/>
</dbReference>
<evidence type="ECO:0000256" key="1">
    <source>
        <dbReference type="SAM" id="MobiDB-lite"/>
    </source>
</evidence>
<dbReference type="PANTHER" id="PTHR36456:SF1">
    <property type="entry name" value="UPF0232 PROTEIN SCO3875"/>
    <property type="match status" value="1"/>
</dbReference>
<dbReference type="Pfam" id="PF05258">
    <property type="entry name" value="DciA"/>
    <property type="match status" value="1"/>
</dbReference>
<dbReference type="RefSeq" id="WP_269944734.1">
    <property type="nucleotide sequence ID" value="NZ_JAKMUT010000007.1"/>
</dbReference>
<feature type="region of interest" description="Disordered" evidence="1">
    <location>
        <begin position="12"/>
        <end position="36"/>
    </location>
</feature>
<protein>
    <submittedName>
        <fullName evidence="2">DciA family protein</fullName>
    </submittedName>
</protein>
<sequence length="175" mass="19902">MATDPVAQALAAMKKAGGSPQAELPLVASPKKNKKTTFRKATRYKTRMDGRLDRSYRDPKRFGALIGREIKRQGWQQRVSVARIMNAWPELVGDKIAEHTRPVRYEEETQILVVECDSTPWTTQLRYMQTVILQAIAKRAGEDVVAQLRIEGPNIRRPKYGKLRVQGRGPRDDFG</sequence>
<comment type="caution">
    <text evidence="2">The sequence shown here is derived from an EMBL/GenBank/DDBJ whole genome shotgun (WGS) entry which is preliminary data.</text>
</comment>
<proteinExistence type="predicted"/>
<name>A0A9X3LL84_9CORY</name>
<reference evidence="2" key="1">
    <citation type="submission" date="2022-02" db="EMBL/GenBank/DDBJ databases">
        <title>Corynebacterium sp. from urogenital microbiome.</title>
        <authorList>
            <person name="Cappelli E.A."/>
            <person name="Ribeiro T.G."/>
            <person name="Peixe L."/>
        </authorList>
    </citation>
    <scope>NUCLEOTIDE SEQUENCE</scope>
    <source>
        <strain evidence="2">C8Ua_174</strain>
    </source>
</reference>
<gene>
    <name evidence="2" type="ORF">L8V00_08300</name>
</gene>
<dbReference type="AlphaFoldDB" id="A0A9X3LL84"/>
<accession>A0A9X3LL84</accession>
<dbReference type="Proteomes" id="UP001146469">
    <property type="component" value="Unassembled WGS sequence"/>
</dbReference>
<dbReference type="EMBL" id="JAKMUT010000007">
    <property type="protein sequence ID" value="MCZ9290202.1"/>
    <property type="molecule type" value="Genomic_DNA"/>
</dbReference>
<organism evidence="2 3">
    <name type="scientific">Corynebacterium evansiae</name>
    <dbReference type="NCBI Taxonomy" id="2913499"/>
    <lineage>
        <taxon>Bacteria</taxon>
        <taxon>Bacillati</taxon>
        <taxon>Actinomycetota</taxon>
        <taxon>Actinomycetes</taxon>
        <taxon>Mycobacteriales</taxon>
        <taxon>Corynebacteriaceae</taxon>
        <taxon>Corynebacterium</taxon>
    </lineage>
</organism>
<dbReference type="InterPro" id="IPR007922">
    <property type="entry name" value="DciA-like"/>
</dbReference>
<keyword evidence="3" id="KW-1185">Reference proteome</keyword>